<dbReference type="InterPro" id="IPR026881">
    <property type="entry name" value="WYL_dom"/>
</dbReference>
<dbReference type="InterPro" id="IPR036388">
    <property type="entry name" value="WH-like_DNA-bd_sf"/>
</dbReference>
<feature type="domain" description="Helix-turn-helix type 11" evidence="1">
    <location>
        <begin position="7"/>
        <end position="52"/>
    </location>
</feature>
<evidence type="ECO:0000313" key="5">
    <source>
        <dbReference type="Proteomes" id="UP001240171"/>
    </source>
</evidence>
<dbReference type="InterPro" id="IPR036390">
    <property type="entry name" value="WH_DNA-bd_sf"/>
</dbReference>
<evidence type="ECO:0000259" key="1">
    <source>
        <dbReference type="Pfam" id="PF08279"/>
    </source>
</evidence>
<gene>
    <name evidence="4" type="ORF">Q5741_12185</name>
</gene>
<feature type="domain" description="WCX" evidence="3">
    <location>
        <begin position="243"/>
        <end position="318"/>
    </location>
</feature>
<dbReference type="Gene3D" id="1.10.10.10">
    <property type="entry name" value="Winged helix-like DNA-binding domain superfamily/Winged helix DNA-binding domain"/>
    <property type="match status" value="1"/>
</dbReference>
<protein>
    <submittedName>
        <fullName evidence="4">WYL domain-containing protein</fullName>
    </submittedName>
</protein>
<dbReference type="Pfam" id="PF13280">
    <property type="entry name" value="WYL"/>
    <property type="match status" value="1"/>
</dbReference>
<dbReference type="InterPro" id="IPR051534">
    <property type="entry name" value="CBASS_pafABC_assoc_protein"/>
</dbReference>
<keyword evidence="5" id="KW-1185">Reference proteome</keyword>
<evidence type="ECO:0000259" key="3">
    <source>
        <dbReference type="Pfam" id="PF25583"/>
    </source>
</evidence>
<dbReference type="PANTHER" id="PTHR34580:SF1">
    <property type="entry name" value="PROTEIN PAFC"/>
    <property type="match status" value="1"/>
</dbReference>
<feature type="domain" description="WYL" evidence="2">
    <location>
        <begin position="145"/>
        <end position="213"/>
    </location>
</feature>
<dbReference type="Pfam" id="PF25583">
    <property type="entry name" value="WCX"/>
    <property type="match status" value="1"/>
</dbReference>
<dbReference type="RefSeq" id="WP_305024374.1">
    <property type="nucleotide sequence ID" value="NZ_JAUQTB010000006.1"/>
</dbReference>
<proteinExistence type="predicted"/>
<dbReference type="Pfam" id="PF08279">
    <property type="entry name" value="HTH_11"/>
    <property type="match status" value="1"/>
</dbReference>
<accession>A0ABT9CHT4</accession>
<dbReference type="SUPFAM" id="SSF46785">
    <property type="entry name" value="Winged helix' DNA-binding domain"/>
    <property type="match status" value="1"/>
</dbReference>
<dbReference type="EMBL" id="JAUQTB010000006">
    <property type="protein sequence ID" value="MDO7907168.1"/>
    <property type="molecule type" value="Genomic_DNA"/>
</dbReference>
<dbReference type="InterPro" id="IPR057727">
    <property type="entry name" value="WCX_dom"/>
</dbReference>
<evidence type="ECO:0000259" key="2">
    <source>
        <dbReference type="Pfam" id="PF13280"/>
    </source>
</evidence>
<reference evidence="4 5" key="1">
    <citation type="submission" date="2023-07" db="EMBL/GenBank/DDBJ databases">
        <title>Paenibacillus sp. JX-17 nov. isolated from soil.</title>
        <authorList>
            <person name="Wan Y."/>
            <person name="Liu B."/>
        </authorList>
    </citation>
    <scope>NUCLEOTIDE SEQUENCE [LARGE SCALE GENOMIC DNA]</scope>
    <source>
        <strain evidence="4 5">JX-17</strain>
    </source>
</reference>
<name>A0ABT9CHT4_9BACL</name>
<dbReference type="PANTHER" id="PTHR34580">
    <property type="match status" value="1"/>
</dbReference>
<organism evidence="4 5">
    <name type="scientific">Paenibacillus lacisoli</name>
    <dbReference type="NCBI Taxonomy" id="3064525"/>
    <lineage>
        <taxon>Bacteria</taxon>
        <taxon>Bacillati</taxon>
        <taxon>Bacillota</taxon>
        <taxon>Bacilli</taxon>
        <taxon>Bacillales</taxon>
        <taxon>Paenibacillaceae</taxon>
        <taxon>Paenibacillus</taxon>
    </lineage>
</organism>
<dbReference type="InterPro" id="IPR013196">
    <property type="entry name" value="HTH_11"/>
</dbReference>
<dbReference type="PROSITE" id="PS52050">
    <property type="entry name" value="WYL"/>
    <property type="match status" value="1"/>
</dbReference>
<evidence type="ECO:0000313" key="4">
    <source>
        <dbReference type="EMBL" id="MDO7907168.1"/>
    </source>
</evidence>
<comment type="caution">
    <text evidence="4">The sequence shown here is derived from an EMBL/GenBank/DDBJ whole genome shotgun (WGS) entry which is preliminary data.</text>
</comment>
<sequence>MTDRLIRLMRIITLIQGKPGILARELAERCETSERTIYRDMEALSAMHIPIANMGHGKGYQFISQFSLYPLNWTEEETKAFEDLSLVMDQIQPALPPAFETAYEKLMASRHKSRLDQNVIAKQVSDIFKTGTPAALEEEKTDFLLPIILASLTQQTIRASYHDPSLHKEARPAPRYIDPYYLIPREHRFYLVGFCHEEQEVRTFRVSGLTNVTITNETFRKDYFHFEAFYRNSWSLHHGSGHIHFKIKFSAEAAEYVKNEEMFVRPVITDLPDGSILFEVTLNHDYDFLCWLTKFGPSAEILEPKLYRSSMLKRLEAWTRVYSSGE</sequence>
<dbReference type="Proteomes" id="UP001240171">
    <property type="component" value="Unassembled WGS sequence"/>
</dbReference>